<comment type="caution">
    <text evidence="2">The sequence shown here is derived from an EMBL/GenBank/DDBJ whole genome shotgun (WGS) entry which is preliminary data.</text>
</comment>
<evidence type="ECO:0000313" key="3">
    <source>
        <dbReference type="Proteomes" id="UP000298017"/>
    </source>
</evidence>
<keyword evidence="3" id="KW-1185">Reference proteome</keyword>
<feature type="region of interest" description="Disordered" evidence="1">
    <location>
        <begin position="1"/>
        <end position="24"/>
    </location>
</feature>
<dbReference type="Proteomes" id="UP000298017">
    <property type="component" value="Unassembled WGS sequence"/>
</dbReference>
<protein>
    <submittedName>
        <fullName evidence="2">Uncharacterized protein</fullName>
    </submittedName>
</protein>
<proteinExistence type="predicted"/>
<evidence type="ECO:0000313" key="2">
    <source>
        <dbReference type="EMBL" id="TFH99669.1"/>
    </source>
</evidence>
<evidence type="ECO:0000256" key="1">
    <source>
        <dbReference type="SAM" id="MobiDB-lite"/>
    </source>
</evidence>
<reference evidence="2 3" key="1">
    <citation type="submission" date="2019-03" db="EMBL/GenBank/DDBJ databases">
        <title>Genome Sequencing and Assembly of Various Microbes Isolated from Alder Root Nodule.</title>
        <authorList>
            <person name="Swanson E."/>
            <person name="Sevigny J.L."/>
            <person name="Pesce C."/>
            <person name="Davis I."/>
            <person name="Kleiner V."/>
            <person name="Tisa L."/>
        </authorList>
    </citation>
    <scope>NUCLEOTIDE SEQUENCE [LARGE SCALE GENOMIC DNA]</scope>
    <source>
        <strain evidence="2 3">4R-31</strain>
    </source>
</reference>
<gene>
    <name evidence="2" type="ORF">E4P33_10295</name>
</gene>
<accession>A0AAX2SC01</accession>
<feature type="compositionally biased region" description="Polar residues" evidence="1">
    <location>
        <begin position="1"/>
        <end position="13"/>
    </location>
</feature>
<organism evidence="2 3">
    <name type="scientific">Kocuria rhizophila</name>
    <dbReference type="NCBI Taxonomy" id="72000"/>
    <lineage>
        <taxon>Bacteria</taxon>
        <taxon>Bacillati</taxon>
        <taxon>Actinomycetota</taxon>
        <taxon>Actinomycetes</taxon>
        <taxon>Micrococcales</taxon>
        <taxon>Micrococcaceae</taxon>
        <taxon>Kocuria</taxon>
    </lineage>
</organism>
<dbReference type="RefSeq" id="WP_135010840.1">
    <property type="nucleotide sequence ID" value="NZ_SPNK01000013.1"/>
</dbReference>
<dbReference type="AlphaFoldDB" id="A0AAX2SC01"/>
<name>A0AAX2SC01_KOCRH</name>
<sequence length="98" mass="10190">MGSPNPSTLNTPAGTRLNKAGAADPNCTAVGFVTGGAHVIRSVEHESKTHQRHKDVMDMNFTDMLTEIIENETSDLEGVEIVSTAPDGIAAGEGLISG</sequence>
<dbReference type="EMBL" id="SPNK01000013">
    <property type="protein sequence ID" value="TFH99669.1"/>
    <property type="molecule type" value="Genomic_DNA"/>
</dbReference>